<dbReference type="PANTHER" id="PTHR48027">
    <property type="entry name" value="HETEROGENEOUS NUCLEAR RIBONUCLEOPROTEIN 87F-RELATED"/>
    <property type="match status" value="1"/>
</dbReference>
<feature type="compositionally biased region" description="Low complexity" evidence="3">
    <location>
        <begin position="902"/>
        <end position="914"/>
    </location>
</feature>
<organism evidence="5 6">
    <name type="scientific">Suillus luteus UH-Slu-Lm8-n1</name>
    <dbReference type="NCBI Taxonomy" id="930992"/>
    <lineage>
        <taxon>Eukaryota</taxon>
        <taxon>Fungi</taxon>
        <taxon>Dikarya</taxon>
        <taxon>Basidiomycota</taxon>
        <taxon>Agaricomycotina</taxon>
        <taxon>Agaricomycetes</taxon>
        <taxon>Agaricomycetidae</taxon>
        <taxon>Boletales</taxon>
        <taxon>Suillineae</taxon>
        <taxon>Suillaceae</taxon>
        <taxon>Suillus</taxon>
    </lineage>
</organism>
<dbReference type="EMBL" id="KN835330">
    <property type="protein sequence ID" value="KIK39760.1"/>
    <property type="molecule type" value="Genomic_DNA"/>
</dbReference>
<dbReference type="InParanoid" id="A0A0C9ZPY5"/>
<dbReference type="InterPro" id="IPR052462">
    <property type="entry name" value="SLIRP/GR-RBP-like"/>
</dbReference>
<accession>A0A0C9ZPY5</accession>
<dbReference type="InterPro" id="IPR000504">
    <property type="entry name" value="RRM_dom"/>
</dbReference>
<dbReference type="Pfam" id="PF00076">
    <property type="entry name" value="RRM_1"/>
    <property type="match status" value="1"/>
</dbReference>
<feature type="region of interest" description="Disordered" evidence="3">
    <location>
        <begin position="27"/>
        <end position="46"/>
    </location>
</feature>
<feature type="region of interest" description="Disordered" evidence="3">
    <location>
        <begin position="397"/>
        <end position="427"/>
    </location>
</feature>
<evidence type="ECO:0000256" key="2">
    <source>
        <dbReference type="PROSITE-ProRule" id="PRU00176"/>
    </source>
</evidence>
<dbReference type="SMART" id="SM00360">
    <property type="entry name" value="RRM"/>
    <property type="match status" value="2"/>
</dbReference>
<feature type="compositionally biased region" description="Polar residues" evidence="3">
    <location>
        <begin position="1028"/>
        <end position="1038"/>
    </location>
</feature>
<gene>
    <name evidence="5" type="ORF">CY34DRAFT_14192</name>
</gene>
<feature type="region of interest" description="Disordered" evidence="3">
    <location>
        <begin position="719"/>
        <end position="739"/>
    </location>
</feature>
<dbReference type="Proteomes" id="UP000054485">
    <property type="component" value="Unassembled WGS sequence"/>
</dbReference>
<dbReference type="InterPro" id="IPR035979">
    <property type="entry name" value="RBD_domain_sf"/>
</dbReference>
<dbReference type="OrthoDB" id="410044at2759"/>
<protein>
    <recommendedName>
        <fullName evidence="4">RRM domain-containing protein</fullName>
    </recommendedName>
</protein>
<dbReference type="InterPro" id="IPR012677">
    <property type="entry name" value="Nucleotide-bd_a/b_plait_sf"/>
</dbReference>
<feature type="region of interest" description="Disordered" evidence="3">
    <location>
        <begin position="899"/>
        <end position="956"/>
    </location>
</feature>
<evidence type="ECO:0000313" key="5">
    <source>
        <dbReference type="EMBL" id="KIK39760.1"/>
    </source>
</evidence>
<sequence>MPQHTQPRSWGTRFDTLLSAPLSLADDPNVATQDTPSTVNEACDDSKKSADRIVQDASIFIGSLPTNIDHLELTRMLSDHLSDHPEVQTIKVVRDSKGGTCAFIQCQDAETAAMLIANLHSSDPKQFMGRCLRYEPARALRTLLISYRTPRQFAPLSDAKSSFGDLQDGKPIDLDLPWAMKISRVSGSRHLSLLYNSDARAAAENEGLQPLDDRETNESGAYFNPLLYTAETLRKMCTIFGSIEHFVPHEVESDVQQEYPPPHDAPRSVGMETGCWEIKWCHRDDCVGALMTLRRVPHLTVTWAHHPAHPRQPMQYLGAQPVKTTSHHWQAQAAGSTHMVPSHFPFPNRFSSADSLVPCHPGMKPFSSSASLGNISRNLNRVSTALCDMTWSSQNGALDTKGMGPKRPRALSLSHKPSGVDKKHFPPISEPVRERETKQFWSDRMEAADENPRLVLFPLIVNFNLAQFTSSIATNLPSMSVISDIANSTAQFNTPPDHQEESYDSELGIPPTPEFGTSPMTPKTPGSLIPRTPTTGSYLGDSGSLPEFVTRNGLQWDAKREGPLDPTTIFVGGLEMYGPNAWDEERVRNLFSRYGGVQNVKVIRPVNKRSAFAFVTFDNKDSPVRAVSEEHNRILDGRPIRVQLRDWNPPHRTNWRSNRSRGRNLEGSVVHHGSEPSLVSSDDFRVDPNVQQPSAIALEEKLQELSISHKTTTRACKPNFEQSDEKLDVASEPQQSSSLVADDVQTVNLDETVPSQAASITPSTSQASALSAAPQHMAYPIPTMGYYHPQGWVTGFPPYHMQYMGAYPGFPLPPPMSQSFPSASGTDARGTPSATPAPIVHPGMYAPFIPYPYPARTPVREPGQGHTPVATQAPLIPTGFIHGDQGILVPVYPPDALNQYMSGTQGEQTSTSTEATPASVPAQPPNHWRPYPPPAFAPGPPGIQHPNPGPFPTMGPHGWVSNHAPFGINPHIHAPSNVPPGSGGASMPPMFEQRNVNVPPRRQHRRDHQSNFKNGGRGHPRRYPRGSFASNTPMTNVHPTPGTDHFTSSQRDVQSGPEWNHWGTQ</sequence>
<feature type="domain" description="RRM" evidence="4">
    <location>
        <begin position="567"/>
        <end position="647"/>
    </location>
</feature>
<feature type="region of interest" description="Disordered" evidence="3">
    <location>
        <begin position="970"/>
        <end position="1065"/>
    </location>
</feature>
<evidence type="ECO:0000313" key="6">
    <source>
        <dbReference type="Proteomes" id="UP000054485"/>
    </source>
</evidence>
<feature type="region of interest" description="Disordered" evidence="3">
    <location>
        <begin position="515"/>
        <end position="544"/>
    </location>
</feature>
<feature type="compositionally biased region" description="Polar residues" evidence="3">
    <location>
        <begin position="30"/>
        <end position="40"/>
    </location>
</feature>
<dbReference type="Gene3D" id="3.30.70.330">
    <property type="match status" value="2"/>
</dbReference>
<keyword evidence="6" id="KW-1185">Reference proteome</keyword>
<name>A0A0C9ZPY5_9AGAM</name>
<evidence type="ECO:0000259" key="4">
    <source>
        <dbReference type="PROSITE" id="PS50102"/>
    </source>
</evidence>
<feature type="compositionally biased region" description="Pro residues" evidence="3">
    <location>
        <begin position="930"/>
        <end position="953"/>
    </location>
</feature>
<dbReference type="STRING" id="930992.A0A0C9ZPY5"/>
<feature type="region of interest" description="Disordered" evidence="3">
    <location>
        <begin position="653"/>
        <end position="685"/>
    </location>
</feature>
<reference evidence="6" key="2">
    <citation type="submission" date="2015-01" db="EMBL/GenBank/DDBJ databases">
        <title>Evolutionary Origins and Diversification of the Mycorrhizal Mutualists.</title>
        <authorList>
            <consortium name="DOE Joint Genome Institute"/>
            <consortium name="Mycorrhizal Genomics Consortium"/>
            <person name="Kohler A."/>
            <person name="Kuo A."/>
            <person name="Nagy L.G."/>
            <person name="Floudas D."/>
            <person name="Copeland A."/>
            <person name="Barry K.W."/>
            <person name="Cichocki N."/>
            <person name="Veneault-Fourrey C."/>
            <person name="LaButti K."/>
            <person name="Lindquist E.A."/>
            <person name="Lipzen A."/>
            <person name="Lundell T."/>
            <person name="Morin E."/>
            <person name="Murat C."/>
            <person name="Riley R."/>
            <person name="Ohm R."/>
            <person name="Sun H."/>
            <person name="Tunlid A."/>
            <person name="Henrissat B."/>
            <person name="Grigoriev I.V."/>
            <person name="Hibbett D.S."/>
            <person name="Martin F."/>
        </authorList>
    </citation>
    <scope>NUCLEOTIDE SEQUENCE [LARGE SCALE GENOMIC DNA]</scope>
    <source>
        <strain evidence="6">UH-Slu-Lm8-n1</strain>
    </source>
</reference>
<dbReference type="SUPFAM" id="SSF54928">
    <property type="entry name" value="RNA-binding domain, RBD"/>
    <property type="match status" value="2"/>
</dbReference>
<dbReference type="AlphaFoldDB" id="A0A0C9ZPY5"/>
<evidence type="ECO:0000256" key="3">
    <source>
        <dbReference type="SAM" id="MobiDB-lite"/>
    </source>
</evidence>
<keyword evidence="1 2" id="KW-0694">RNA-binding</keyword>
<dbReference type="HOGENOM" id="CLU_009048_0_0_1"/>
<evidence type="ECO:0000256" key="1">
    <source>
        <dbReference type="ARBA" id="ARBA00022884"/>
    </source>
</evidence>
<proteinExistence type="predicted"/>
<dbReference type="PROSITE" id="PS50102">
    <property type="entry name" value="RRM"/>
    <property type="match status" value="2"/>
</dbReference>
<reference evidence="5 6" key="1">
    <citation type="submission" date="2014-04" db="EMBL/GenBank/DDBJ databases">
        <authorList>
            <consortium name="DOE Joint Genome Institute"/>
            <person name="Kuo A."/>
            <person name="Ruytinx J."/>
            <person name="Rineau F."/>
            <person name="Colpaert J."/>
            <person name="Kohler A."/>
            <person name="Nagy L.G."/>
            <person name="Floudas D."/>
            <person name="Copeland A."/>
            <person name="Barry K.W."/>
            <person name="Cichocki N."/>
            <person name="Veneault-Fourrey C."/>
            <person name="LaButti K."/>
            <person name="Lindquist E.A."/>
            <person name="Lipzen A."/>
            <person name="Lundell T."/>
            <person name="Morin E."/>
            <person name="Murat C."/>
            <person name="Sun H."/>
            <person name="Tunlid A."/>
            <person name="Henrissat B."/>
            <person name="Grigoriev I.V."/>
            <person name="Hibbett D.S."/>
            <person name="Martin F."/>
            <person name="Nordberg H.P."/>
            <person name="Cantor M.N."/>
            <person name="Hua S.X."/>
        </authorList>
    </citation>
    <scope>NUCLEOTIDE SEQUENCE [LARGE SCALE GENOMIC DNA]</scope>
    <source>
        <strain evidence="5 6">UH-Slu-Lm8-n1</strain>
    </source>
</reference>
<feature type="domain" description="RRM" evidence="4">
    <location>
        <begin position="57"/>
        <end position="139"/>
    </location>
</feature>
<dbReference type="GO" id="GO:0003723">
    <property type="term" value="F:RNA binding"/>
    <property type="evidence" value="ECO:0007669"/>
    <property type="project" value="UniProtKB-UniRule"/>
</dbReference>
<feature type="region of interest" description="Disordered" evidence="3">
    <location>
        <begin position="819"/>
        <end position="839"/>
    </location>
</feature>